<feature type="coiled-coil region" evidence="1">
    <location>
        <begin position="25"/>
        <end position="59"/>
    </location>
</feature>
<name>G4Z1E8_PHYSP</name>
<reference evidence="2 3" key="1">
    <citation type="journal article" date="2006" name="Science">
        <title>Phytophthora genome sequences uncover evolutionary origins and mechanisms of pathogenesis.</title>
        <authorList>
            <person name="Tyler B.M."/>
            <person name="Tripathy S."/>
            <person name="Zhang X."/>
            <person name="Dehal P."/>
            <person name="Jiang R.H."/>
            <person name="Aerts A."/>
            <person name="Arredondo F.D."/>
            <person name="Baxter L."/>
            <person name="Bensasson D."/>
            <person name="Beynon J.L."/>
            <person name="Chapman J."/>
            <person name="Damasceno C.M."/>
            <person name="Dorrance A.E."/>
            <person name="Dou D."/>
            <person name="Dickerman A.W."/>
            <person name="Dubchak I.L."/>
            <person name="Garbelotto M."/>
            <person name="Gijzen M."/>
            <person name="Gordon S.G."/>
            <person name="Govers F."/>
            <person name="Grunwald N.J."/>
            <person name="Huang W."/>
            <person name="Ivors K.L."/>
            <person name="Jones R.W."/>
            <person name="Kamoun S."/>
            <person name="Krampis K."/>
            <person name="Lamour K.H."/>
            <person name="Lee M.K."/>
            <person name="McDonald W.H."/>
            <person name="Medina M."/>
            <person name="Meijer H.J."/>
            <person name="Nordberg E.K."/>
            <person name="Maclean D.J."/>
            <person name="Ospina-Giraldo M.D."/>
            <person name="Morris P.F."/>
            <person name="Phuntumart V."/>
            <person name="Putnam N.H."/>
            <person name="Rash S."/>
            <person name="Rose J.K."/>
            <person name="Sakihama Y."/>
            <person name="Salamov A.A."/>
            <person name="Savidor A."/>
            <person name="Scheuring C.F."/>
            <person name="Smith B.M."/>
            <person name="Sobral B.W."/>
            <person name="Terry A."/>
            <person name="Torto-Alalibo T.A."/>
            <person name="Win J."/>
            <person name="Xu Z."/>
            <person name="Zhang H."/>
            <person name="Grigoriev I.V."/>
            <person name="Rokhsar D.S."/>
            <person name="Boore J.L."/>
        </authorList>
    </citation>
    <scope>NUCLEOTIDE SEQUENCE [LARGE SCALE GENOMIC DNA]</scope>
    <source>
        <strain evidence="2 3">P6497</strain>
    </source>
</reference>
<evidence type="ECO:0000313" key="2">
    <source>
        <dbReference type="EMBL" id="EGZ25296.1"/>
    </source>
</evidence>
<organism evidence="2 3">
    <name type="scientific">Phytophthora sojae (strain P6497)</name>
    <name type="common">Soybean stem and root rot agent</name>
    <name type="synonym">Phytophthora megasperma f. sp. glycines</name>
    <dbReference type="NCBI Taxonomy" id="1094619"/>
    <lineage>
        <taxon>Eukaryota</taxon>
        <taxon>Sar</taxon>
        <taxon>Stramenopiles</taxon>
        <taxon>Oomycota</taxon>
        <taxon>Peronosporomycetes</taxon>
        <taxon>Peronosporales</taxon>
        <taxon>Peronosporaceae</taxon>
        <taxon>Phytophthora</taxon>
    </lineage>
</organism>
<dbReference type="KEGG" id="psoj:PHYSODRAFT_484559"/>
<dbReference type="SMR" id="G4Z1E8"/>
<protein>
    <submittedName>
        <fullName evidence="2">Uncharacterized protein</fullName>
    </submittedName>
</protein>
<dbReference type="InParanoid" id="G4Z1E8"/>
<gene>
    <name evidence="2" type="ORF">PHYSODRAFT_484559</name>
</gene>
<dbReference type="RefSeq" id="XP_009520584.1">
    <property type="nucleotide sequence ID" value="XM_009522289.1"/>
</dbReference>
<sequence length="169" mass="19608">MKAATDKQTSRRLVGLPNNALVQILTATVARLHNLEMEINELELAIDDDQKEVESFTHEIDERYDRLRDIDEFVVALEAGAVSSVPDVPSVLAEMAEEREEERIAITRYKEARGWQEQQFQKLQQQCRWLRKERVALHKTCIEICSIFRRNGVFALMTRKLANLQRRGA</sequence>
<dbReference type="EMBL" id="JH159152">
    <property type="protein sequence ID" value="EGZ25296.1"/>
    <property type="molecule type" value="Genomic_DNA"/>
</dbReference>
<evidence type="ECO:0000313" key="3">
    <source>
        <dbReference type="Proteomes" id="UP000002640"/>
    </source>
</evidence>
<keyword evidence="1" id="KW-0175">Coiled coil</keyword>
<dbReference type="AlphaFoldDB" id="G4Z1E8"/>
<dbReference type="Proteomes" id="UP000002640">
    <property type="component" value="Unassembled WGS sequence"/>
</dbReference>
<proteinExistence type="predicted"/>
<accession>G4Z1E8</accession>
<keyword evidence="3" id="KW-1185">Reference proteome</keyword>
<dbReference type="OMA" id="YEIDECH"/>
<dbReference type="GeneID" id="20655771"/>
<evidence type="ECO:0000256" key="1">
    <source>
        <dbReference type="SAM" id="Coils"/>
    </source>
</evidence>